<keyword evidence="1" id="KW-0540">Nuclease</keyword>
<protein>
    <submittedName>
        <fullName evidence="5">Exonuclease, DNA polymerase III, epsilon subunit family</fullName>
        <ecNumber evidence="5">2.7.7.7</ecNumber>
    </submittedName>
</protein>
<keyword evidence="5" id="KW-0808">Transferase</keyword>
<dbReference type="RefSeq" id="WP_048095219.1">
    <property type="nucleotide sequence ID" value="NZ_CP011267.1"/>
</dbReference>
<dbReference type="Gene3D" id="3.30.420.10">
    <property type="entry name" value="Ribonuclease H-like superfamily/Ribonuclease H"/>
    <property type="match status" value="1"/>
</dbReference>
<reference evidence="5 6" key="1">
    <citation type="submission" date="2015-04" db="EMBL/GenBank/DDBJ databases">
        <title>The complete genome sequence of the hyperthermophilic, obligate iron-reducing archaeon Geoglobus ahangari strain 234T.</title>
        <authorList>
            <person name="Manzella M.P."/>
            <person name="Holmes D.E."/>
            <person name="Rocheleau J.M."/>
            <person name="Chung A."/>
            <person name="Reguera G."/>
            <person name="Kashefi K."/>
        </authorList>
    </citation>
    <scope>NUCLEOTIDE SEQUENCE [LARGE SCALE GENOMIC DNA]</scope>
    <source>
        <strain evidence="5 6">234</strain>
    </source>
</reference>
<dbReference type="OrthoDB" id="51598at2157"/>
<dbReference type="HOGENOM" id="CLU_047806_7_0_2"/>
<dbReference type="InterPro" id="IPR013520">
    <property type="entry name" value="Ribonucl_H"/>
</dbReference>
<keyword evidence="2" id="KW-0378">Hydrolase</keyword>
<dbReference type="Pfam" id="PF00929">
    <property type="entry name" value="RNase_T"/>
    <property type="match status" value="1"/>
</dbReference>
<dbReference type="EC" id="2.7.7.7" evidence="5"/>
<accession>A0A0F7IHR8</accession>
<sequence length="199" mass="23167">MVEGLRDVEFCVIDLETTGLNTKKDEIISFASIPVRDMTIHLDEAFYTLIRPEKFRVDSIKYHGITESDLRDAPTFAEVADRIEEVIDDRVIVGYAVWVDVEFLKNAFKKKLKKKLRVERYVDVAEVEAWLIKKRGSAVTFRLDFESLMKIYRVEGFQRHTALGDAFSTAYVFLKQLSQLEDYSVNVIDLVRIGRRMLF</sequence>
<proteinExistence type="predicted"/>
<dbReference type="GO" id="GO:0003887">
    <property type="term" value="F:DNA-directed DNA polymerase activity"/>
    <property type="evidence" value="ECO:0007669"/>
    <property type="project" value="UniProtKB-EC"/>
</dbReference>
<dbReference type="KEGG" id="gah:GAH_01128"/>
<dbReference type="PANTHER" id="PTHR30231:SF4">
    <property type="entry name" value="PROTEIN NEN2"/>
    <property type="match status" value="1"/>
</dbReference>
<keyword evidence="6" id="KW-1185">Reference proteome</keyword>
<feature type="domain" description="Exonuclease" evidence="4">
    <location>
        <begin position="9"/>
        <end position="182"/>
    </location>
</feature>
<organism evidence="5 6">
    <name type="scientific">Geoglobus ahangari</name>
    <dbReference type="NCBI Taxonomy" id="113653"/>
    <lineage>
        <taxon>Archaea</taxon>
        <taxon>Methanobacteriati</taxon>
        <taxon>Methanobacteriota</taxon>
        <taxon>Archaeoglobi</taxon>
        <taxon>Archaeoglobales</taxon>
        <taxon>Archaeoglobaceae</taxon>
        <taxon>Geoglobus</taxon>
    </lineage>
</organism>
<dbReference type="STRING" id="113653.GAH_01128"/>
<dbReference type="GO" id="GO:0005829">
    <property type="term" value="C:cytosol"/>
    <property type="evidence" value="ECO:0007669"/>
    <property type="project" value="TreeGrafter"/>
</dbReference>
<evidence type="ECO:0000313" key="6">
    <source>
        <dbReference type="Proteomes" id="UP000034723"/>
    </source>
</evidence>
<dbReference type="AlphaFoldDB" id="A0A0F7IHR8"/>
<name>A0A0F7IHR8_9EURY</name>
<dbReference type="CDD" id="cd06127">
    <property type="entry name" value="DEDDh"/>
    <property type="match status" value="1"/>
</dbReference>
<dbReference type="GO" id="GO:0003677">
    <property type="term" value="F:DNA binding"/>
    <property type="evidence" value="ECO:0007669"/>
    <property type="project" value="InterPro"/>
</dbReference>
<dbReference type="GO" id="GO:0006260">
    <property type="term" value="P:DNA replication"/>
    <property type="evidence" value="ECO:0007669"/>
    <property type="project" value="InterPro"/>
</dbReference>
<dbReference type="SUPFAM" id="SSF53098">
    <property type="entry name" value="Ribonuclease H-like"/>
    <property type="match status" value="1"/>
</dbReference>
<evidence type="ECO:0000256" key="3">
    <source>
        <dbReference type="ARBA" id="ARBA00022839"/>
    </source>
</evidence>
<evidence type="ECO:0000256" key="1">
    <source>
        <dbReference type="ARBA" id="ARBA00022722"/>
    </source>
</evidence>
<keyword evidence="5" id="KW-0548">Nucleotidyltransferase</keyword>
<dbReference type="Proteomes" id="UP000034723">
    <property type="component" value="Chromosome"/>
</dbReference>
<keyword evidence="3 5" id="KW-0269">Exonuclease</keyword>
<evidence type="ECO:0000259" key="4">
    <source>
        <dbReference type="SMART" id="SM00479"/>
    </source>
</evidence>
<dbReference type="InterPro" id="IPR036397">
    <property type="entry name" value="RNaseH_sf"/>
</dbReference>
<dbReference type="NCBIfam" id="TIGR00573">
    <property type="entry name" value="dnaq"/>
    <property type="match status" value="1"/>
</dbReference>
<dbReference type="InterPro" id="IPR006054">
    <property type="entry name" value="DnaQ"/>
</dbReference>
<dbReference type="GO" id="GO:0008408">
    <property type="term" value="F:3'-5' exonuclease activity"/>
    <property type="evidence" value="ECO:0007669"/>
    <property type="project" value="TreeGrafter"/>
</dbReference>
<dbReference type="EMBL" id="CP011267">
    <property type="protein sequence ID" value="AKG91557.1"/>
    <property type="molecule type" value="Genomic_DNA"/>
</dbReference>
<evidence type="ECO:0000256" key="2">
    <source>
        <dbReference type="ARBA" id="ARBA00022801"/>
    </source>
</evidence>
<dbReference type="PANTHER" id="PTHR30231">
    <property type="entry name" value="DNA POLYMERASE III SUBUNIT EPSILON"/>
    <property type="match status" value="1"/>
</dbReference>
<dbReference type="InterPro" id="IPR012337">
    <property type="entry name" value="RNaseH-like_sf"/>
</dbReference>
<dbReference type="InParanoid" id="A0A0F7IHR8"/>
<gene>
    <name evidence="5" type="ORF">GAH_01128</name>
</gene>
<evidence type="ECO:0000313" key="5">
    <source>
        <dbReference type="EMBL" id="AKG91557.1"/>
    </source>
</evidence>
<dbReference type="GeneID" id="24803702"/>
<dbReference type="SMART" id="SM00479">
    <property type="entry name" value="EXOIII"/>
    <property type="match status" value="1"/>
</dbReference>